<comment type="caution">
    <text evidence="1">The sequence shown here is derived from an EMBL/GenBank/DDBJ whole genome shotgun (WGS) entry which is preliminary data.</text>
</comment>
<reference evidence="1" key="1">
    <citation type="submission" date="2019-08" db="EMBL/GenBank/DDBJ databases">
        <authorList>
            <person name="Kucharzyk K."/>
            <person name="Murdoch R.W."/>
            <person name="Higgins S."/>
            <person name="Loffler F."/>
        </authorList>
    </citation>
    <scope>NUCLEOTIDE SEQUENCE</scope>
</reference>
<sequence>MADNRYPVLMEEHVLSPAQADAFRAQGQCLFDVGRGVRIGFDLQHFHFIYPFHEDAEFASQSRVLLGDVAGVDSSGCAVD</sequence>
<evidence type="ECO:0000313" key="1">
    <source>
        <dbReference type="EMBL" id="MPM32487.1"/>
    </source>
</evidence>
<gene>
    <name evidence="1" type="ORF">SDC9_79050</name>
</gene>
<protein>
    <submittedName>
        <fullName evidence="1">Uncharacterized protein</fullName>
    </submittedName>
</protein>
<organism evidence="1">
    <name type="scientific">bioreactor metagenome</name>
    <dbReference type="NCBI Taxonomy" id="1076179"/>
    <lineage>
        <taxon>unclassified sequences</taxon>
        <taxon>metagenomes</taxon>
        <taxon>ecological metagenomes</taxon>
    </lineage>
</organism>
<name>A0A644YVV5_9ZZZZ</name>
<proteinExistence type="predicted"/>
<accession>A0A644YVV5</accession>
<dbReference type="EMBL" id="VSSQ01006376">
    <property type="protein sequence ID" value="MPM32487.1"/>
    <property type="molecule type" value="Genomic_DNA"/>
</dbReference>
<dbReference type="AlphaFoldDB" id="A0A644YVV5"/>